<protein>
    <submittedName>
        <fullName evidence="1">Uncharacterized protein</fullName>
    </submittedName>
</protein>
<name>A0ABS1HDD0_9BACL</name>
<reference evidence="1 2" key="1">
    <citation type="submission" date="2020-12" db="EMBL/GenBank/DDBJ databases">
        <title>YIM B01967 draft genome.</title>
        <authorList>
            <person name="Yan X."/>
        </authorList>
    </citation>
    <scope>NUCLEOTIDE SEQUENCE [LARGE SCALE GENOMIC DNA]</scope>
    <source>
        <strain evidence="1 2">YIM B01967</strain>
    </source>
</reference>
<dbReference type="Proteomes" id="UP000618943">
    <property type="component" value="Unassembled WGS sequence"/>
</dbReference>
<evidence type="ECO:0000313" key="2">
    <source>
        <dbReference type="Proteomes" id="UP000618943"/>
    </source>
</evidence>
<organism evidence="1 2">
    <name type="scientific">Viridibacillus soli</name>
    <dbReference type="NCBI Taxonomy" id="2798301"/>
    <lineage>
        <taxon>Bacteria</taxon>
        <taxon>Bacillati</taxon>
        <taxon>Bacillota</taxon>
        <taxon>Bacilli</taxon>
        <taxon>Bacillales</taxon>
        <taxon>Caryophanaceae</taxon>
        <taxon>Viridibacillus</taxon>
    </lineage>
</organism>
<comment type="caution">
    <text evidence="1">The sequence shown here is derived from an EMBL/GenBank/DDBJ whole genome shotgun (WGS) entry which is preliminary data.</text>
</comment>
<sequence>MTPELYKLCEKYEVHFVIRLKANAKLLVFFIKK</sequence>
<proteinExistence type="predicted"/>
<accession>A0ABS1HDD0</accession>
<gene>
    <name evidence="1" type="ORF">JFL43_22190</name>
</gene>
<keyword evidence="2" id="KW-1185">Reference proteome</keyword>
<evidence type="ECO:0000313" key="1">
    <source>
        <dbReference type="EMBL" id="MBK3497467.1"/>
    </source>
</evidence>
<dbReference type="EMBL" id="JAEOAH010000105">
    <property type="protein sequence ID" value="MBK3497467.1"/>
    <property type="molecule type" value="Genomic_DNA"/>
</dbReference>